<dbReference type="AlphaFoldDB" id="A0A088SBR6"/>
<organism evidence="1 2">
    <name type="scientific">Leishmania panamensis</name>
    <dbReference type="NCBI Taxonomy" id="5679"/>
    <lineage>
        <taxon>Eukaryota</taxon>
        <taxon>Discoba</taxon>
        <taxon>Euglenozoa</taxon>
        <taxon>Kinetoplastea</taxon>
        <taxon>Metakinetoplastina</taxon>
        <taxon>Trypanosomatida</taxon>
        <taxon>Trypanosomatidae</taxon>
        <taxon>Leishmaniinae</taxon>
        <taxon>Leishmania</taxon>
        <taxon>Leishmania guyanensis species complex</taxon>
    </lineage>
</organism>
<dbReference type="RefSeq" id="XP_010699823.1">
    <property type="nucleotide sequence ID" value="XM_010701521.1"/>
</dbReference>
<sequence>MFQLYPLPMTEIATLDTIVFQLLSKDVREEYLKPGVRWKSQFGTQIIYLGVQGGIPLSAEKDLTSAPLTETEMRNAFDAPRCSSFVSRIFPGLHTILQFLHSKVSVVEVDVRHTLRVTCKKKFGGPAVFYERSAPTRDAVLNEEEFSAKGYYDEQRVTTEVFLPPADKRPKAAYTLFRIQAVDPTKASCGPHKTIQVCRTHKGIEASIEYYKGSVDYVRVEERHVLKLLSCEAEIHVVKVEEYGARVPKKPKPVRVELRNPALSETASPRQHKLAWASFLALSVRLNEYLEIFSMTM</sequence>
<evidence type="ECO:0000313" key="1">
    <source>
        <dbReference type="EMBL" id="AIN99116.1"/>
    </source>
</evidence>
<protein>
    <submittedName>
        <fullName evidence="1">Uncharacterized protein</fullName>
    </submittedName>
</protein>
<gene>
    <name evidence="1" type="ORF">LPMP_260010</name>
</gene>
<proteinExistence type="predicted"/>
<evidence type="ECO:0000313" key="2">
    <source>
        <dbReference type="Proteomes" id="UP000063063"/>
    </source>
</evidence>
<accession>A0A088SBR6</accession>
<dbReference type="OrthoDB" id="10517021at2759"/>
<dbReference type="KEGG" id="lpan:LPMP_260010"/>
<dbReference type="GeneID" id="22575904"/>
<name>A0A088SBR6_LEIPA</name>
<reference evidence="1 2" key="1">
    <citation type="journal article" date="2015" name="Sci. Rep.">
        <title>The genome of Leishmania panamensis: insights into genomics of the L. (Viannia) subgenus.</title>
        <authorList>
            <person name="Llanes A."/>
            <person name="Restrepo C.M."/>
            <person name="Vecchio G.D."/>
            <person name="Anguizola F.J."/>
            <person name="Lleonart R."/>
        </authorList>
    </citation>
    <scope>NUCLEOTIDE SEQUENCE [LARGE SCALE GENOMIC DNA]</scope>
    <source>
        <strain evidence="1 2">MHOM/PA/94/PSC-1</strain>
    </source>
</reference>
<dbReference type="EMBL" id="CP009395">
    <property type="protein sequence ID" value="AIN99116.1"/>
    <property type="molecule type" value="Genomic_DNA"/>
</dbReference>
<dbReference type="VEuPathDB" id="TriTrypDB:LPAL13_260005000"/>
<keyword evidence="2" id="KW-1185">Reference proteome</keyword>
<dbReference type="Proteomes" id="UP000063063">
    <property type="component" value="Chromosome 26"/>
</dbReference>
<dbReference type="VEuPathDB" id="TriTrypDB:LPMP_260010"/>